<feature type="region of interest" description="Disordered" evidence="1">
    <location>
        <begin position="1"/>
        <end position="74"/>
    </location>
</feature>
<dbReference type="EMBL" id="JAVLET010000014">
    <property type="protein sequence ID" value="KAL0466032.1"/>
    <property type="molecule type" value="Genomic_DNA"/>
</dbReference>
<gene>
    <name evidence="2" type="ORF">QR685DRAFT_575651</name>
</gene>
<protein>
    <submittedName>
        <fullName evidence="2">Uncharacterized protein</fullName>
    </submittedName>
</protein>
<dbReference type="Proteomes" id="UP001451303">
    <property type="component" value="Unassembled WGS sequence"/>
</dbReference>
<comment type="caution">
    <text evidence="2">The sequence shown here is derived from an EMBL/GenBank/DDBJ whole genome shotgun (WGS) entry which is preliminary data.</text>
</comment>
<accession>A0ABR3D143</accession>
<keyword evidence="3" id="KW-1185">Reference proteome</keyword>
<feature type="compositionally biased region" description="Basic residues" evidence="1">
    <location>
        <begin position="10"/>
        <end position="22"/>
    </location>
</feature>
<reference evidence="2 3" key="1">
    <citation type="submission" date="2023-09" db="EMBL/GenBank/DDBJ databases">
        <title>Multi-omics analysis of a traditional fermented food reveals byproduct-associated fungal strains for waste-to-food upcycling.</title>
        <authorList>
            <consortium name="Lawrence Berkeley National Laboratory"/>
            <person name="Rekdal V.M."/>
            <person name="Villalobos-Escobedo J.M."/>
            <person name="Rodriguez-Valeron N."/>
            <person name="Garcia M.O."/>
            <person name="Vasquez D.P."/>
            <person name="Damayanti I."/>
            <person name="Sorensen P.M."/>
            <person name="Baidoo E.E."/>
            <person name="De Carvalho A.C."/>
            <person name="Riley R."/>
            <person name="Lipzen A."/>
            <person name="He G."/>
            <person name="Yan M."/>
            <person name="Haridas S."/>
            <person name="Daum C."/>
            <person name="Yoshinaga Y."/>
            <person name="Ng V."/>
            <person name="Grigoriev I.V."/>
            <person name="Munk R."/>
            <person name="Nuraida L."/>
            <person name="Wijaya C.H."/>
            <person name="Morales P.-C."/>
            <person name="Keasling J.D."/>
        </authorList>
    </citation>
    <scope>NUCLEOTIDE SEQUENCE [LARGE SCALE GENOMIC DNA]</scope>
    <source>
        <strain evidence="2 3">FGSC 2613</strain>
    </source>
</reference>
<name>A0ABR3D143_NEUIN</name>
<evidence type="ECO:0000256" key="1">
    <source>
        <dbReference type="SAM" id="MobiDB-lite"/>
    </source>
</evidence>
<sequence>MERDESSLRAPKHGKARGKPVRMTRPGRQILWGRVGLGDVSALHEGGQQGGGDETKKGAERLSGTRPRKVEATTVDEGGRSIWRGACLDVIGGPVDEAALAVTQTASV</sequence>
<proteinExistence type="predicted"/>
<organism evidence="2 3">
    <name type="scientific">Neurospora intermedia</name>
    <dbReference type="NCBI Taxonomy" id="5142"/>
    <lineage>
        <taxon>Eukaryota</taxon>
        <taxon>Fungi</taxon>
        <taxon>Dikarya</taxon>
        <taxon>Ascomycota</taxon>
        <taxon>Pezizomycotina</taxon>
        <taxon>Sordariomycetes</taxon>
        <taxon>Sordariomycetidae</taxon>
        <taxon>Sordariales</taxon>
        <taxon>Sordariaceae</taxon>
        <taxon>Neurospora</taxon>
    </lineage>
</organism>
<evidence type="ECO:0000313" key="3">
    <source>
        <dbReference type="Proteomes" id="UP001451303"/>
    </source>
</evidence>
<evidence type="ECO:0000313" key="2">
    <source>
        <dbReference type="EMBL" id="KAL0466032.1"/>
    </source>
</evidence>